<comment type="caution">
    <text evidence="1">The sequence shown here is derived from an EMBL/GenBank/DDBJ whole genome shotgun (WGS) entry which is preliminary data.</text>
</comment>
<evidence type="ECO:0000313" key="1">
    <source>
        <dbReference type="EMBL" id="CAG8444436.1"/>
    </source>
</evidence>
<dbReference type="Proteomes" id="UP000789525">
    <property type="component" value="Unassembled WGS sequence"/>
</dbReference>
<organism evidence="1 2">
    <name type="scientific">Acaulospora colombiana</name>
    <dbReference type="NCBI Taxonomy" id="27376"/>
    <lineage>
        <taxon>Eukaryota</taxon>
        <taxon>Fungi</taxon>
        <taxon>Fungi incertae sedis</taxon>
        <taxon>Mucoromycota</taxon>
        <taxon>Glomeromycotina</taxon>
        <taxon>Glomeromycetes</taxon>
        <taxon>Diversisporales</taxon>
        <taxon>Acaulosporaceae</taxon>
        <taxon>Acaulospora</taxon>
    </lineage>
</organism>
<proteinExistence type="predicted"/>
<dbReference type="EMBL" id="CAJVPT010000437">
    <property type="protein sequence ID" value="CAG8444436.1"/>
    <property type="molecule type" value="Genomic_DNA"/>
</dbReference>
<protein>
    <submittedName>
        <fullName evidence="1">11897_t:CDS:1</fullName>
    </submittedName>
</protein>
<reference evidence="1" key="1">
    <citation type="submission" date="2021-06" db="EMBL/GenBank/DDBJ databases">
        <authorList>
            <person name="Kallberg Y."/>
            <person name="Tangrot J."/>
            <person name="Rosling A."/>
        </authorList>
    </citation>
    <scope>NUCLEOTIDE SEQUENCE</scope>
    <source>
        <strain evidence="1">CL356</strain>
    </source>
</reference>
<sequence length="58" mass="6316">MLINHINGISNSKKIVQMTLDRNVVQVWDSITLASNTLNIVMRNISQCCSGKPNTSGG</sequence>
<accession>A0ACA9K069</accession>
<name>A0ACA9K069_9GLOM</name>
<gene>
    <name evidence="1" type="ORF">ACOLOM_LOCUS423</name>
</gene>
<keyword evidence="2" id="KW-1185">Reference proteome</keyword>
<evidence type="ECO:0000313" key="2">
    <source>
        <dbReference type="Proteomes" id="UP000789525"/>
    </source>
</evidence>